<evidence type="ECO:0000256" key="1">
    <source>
        <dbReference type="SAM" id="MobiDB-lite"/>
    </source>
</evidence>
<evidence type="ECO:0000313" key="3">
    <source>
        <dbReference type="Proteomes" id="UP001428341"/>
    </source>
</evidence>
<dbReference type="AlphaFoldDB" id="A0AAP0LR02"/>
<name>A0AAP0LR02_9ROSI</name>
<protein>
    <submittedName>
        <fullName evidence="2">Uncharacterized protein</fullName>
    </submittedName>
</protein>
<proteinExistence type="predicted"/>
<evidence type="ECO:0000313" key="2">
    <source>
        <dbReference type="EMBL" id="KAK9182933.1"/>
    </source>
</evidence>
<dbReference type="InterPro" id="IPR023201">
    <property type="entry name" value="SecY_dom_sf"/>
</dbReference>
<sequence>MEATLLSSHHFTPQLFTTTPVKLGGGHVLSDNRFCHPLCTKTFVSVRLSLLDSKRRQVPLLIRPFLSRANKWYSVYSSDQLRSDYMNVEASSALSVNLEAVPPRLDDEVDNQGSRDVTDNESFRSKPKMYKNRFLNFIRLSSVLNNAAESFFKSEIRRRLFVTAILIVISRIGYFVPLPGFDRRLMPQDYLSFVLGYRKEVGALYPMPFKLLFCKAQHKAVPLIFQTLVMKVVELRCGGVEVDSLFSIGFNGIGLAKDSRAYSVLSEPAMSTSLSHPPAAGSWDSEDYL</sequence>
<feature type="region of interest" description="Disordered" evidence="1">
    <location>
        <begin position="270"/>
        <end position="289"/>
    </location>
</feature>
<dbReference type="EMBL" id="JBCGBO010000024">
    <property type="protein sequence ID" value="KAK9182933.1"/>
    <property type="molecule type" value="Genomic_DNA"/>
</dbReference>
<dbReference type="Gene3D" id="1.10.3370.10">
    <property type="entry name" value="SecY subunit domain"/>
    <property type="match status" value="1"/>
</dbReference>
<reference evidence="2 3" key="1">
    <citation type="submission" date="2024-05" db="EMBL/GenBank/DDBJ databases">
        <title>Haplotype-resolved chromosome-level genome assembly of Huyou (Citrus changshanensis).</title>
        <authorList>
            <person name="Miao C."/>
            <person name="Chen W."/>
            <person name="Wu Y."/>
            <person name="Wang L."/>
            <person name="Zhao S."/>
            <person name="Grierson D."/>
            <person name="Xu C."/>
            <person name="Chen K."/>
        </authorList>
    </citation>
    <scope>NUCLEOTIDE SEQUENCE [LARGE SCALE GENOMIC DNA]</scope>
    <source>
        <strain evidence="2">01-14</strain>
        <tissue evidence="2">Leaf</tissue>
    </source>
</reference>
<accession>A0AAP0LR02</accession>
<dbReference type="Proteomes" id="UP001428341">
    <property type="component" value="Unassembled WGS sequence"/>
</dbReference>
<comment type="caution">
    <text evidence="2">The sequence shown here is derived from an EMBL/GenBank/DDBJ whole genome shotgun (WGS) entry which is preliminary data.</text>
</comment>
<organism evidence="2 3">
    <name type="scientific">Citrus x changshan-huyou</name>
    <dbReference type="NCBI Taxonomy" id="2935761"/>
    <lineage>
        <taxon>Eukaryota</taxon>
        <taxon>Viridiplantae</taxon>
        <taxon>Streptophyta</taxon>
        <taxon>Embryophyta</taxon>
        <taxon>Tracheophyta</taxon>
        <taxon>Spermatophyta</taxon>
        <taxon>Magnoliopsida</taxon>
        <taxon>eudicotyledons</taxon>
        <taxon>Gunneridae</taxon>
        <taxon>Pentapetalae</taxon>
        <taxon>rosids</taxon>
        <taxon>malvids</taxon>
        <taxon>Sapindales</taxon>
        <taxon>Rutaceae</taxon>
        <taxon>Aurantioideae</taxon>
        <taxon>Citrus</taxon>
    </lineage>
</organism>
<dbReference type="SUPFAM" id="SSF103491">
    <property type="entry name" value="Preprotein translocase SecY subunit"/>
    <property type="match status" value="1"/>
</dbReference>
<keyword evidence="3" id="KW-1185">Reference proteome</keyword>
<gene>
    <name evidence="2" type="ORF">WN944_026081</name>
</gene>